<dbReference type="GO" id="GO:0004222">
    <property type="term" value="F:metalloendopeptidase activity"/>
    <property type="evidence" value="ECO:0007669"/>
    <property type="project" value="InterPro"/>
</dbReference>
<dbReference type="AlphaFoldDB" id="A0AAE0RVD1"/>
<organism evidence="3 4">
    <name type="scientific">Potamilus streckersoni</name>
    <dbReference type="NCBI Taxonomy" id="2493646"/>
    <lineage>
        <taxon>Eukaryota</taxon>
        <taxon>Metazoa</taxon>
        <taxon>Spiralia</taxon>
        <taxon>Lophotrochozoa</taxon>
        <taxon>Mollusca</taxon>
        <taxon>Bivalvia</taxon>
        <taxon>Autobranchia</taxon>
        <taxon>Heteroconchia</taxon>
        <taxon>Palaeoheterodonta</taxon>
        <taxon>Unionida</taxon>
        <taxon>Unionoidea</taxon>
        <taxon>Unionidae</taxon>
        <taxon>Ambleminae</taxon>
        <taxon>Lampsilini</taxon>
        <taxon>Potamilus</taxon>
    </lineage>
</organism>
<feature type="domain" description="Peptidase M12B" evidence="2">
    <location>
        <begin position="1"/>
        <end position="99"/>
    </location>
</feature>
<feature type="active site" evidence="1">
    <location>
        <position position="41"/>
    </location>
</feature>
<keyword evidence="4" id="KW-1185">Reference proteome</keyword>
<protein>
    <recommendedName>
        <fullName evidence="2">Peptidase M12B domain-containing protein</fullName>
    </recommendedName>
</protein>
<keyword evidence="1" id="KW-0479">Metal-binding</keyword>
<evidence type="ECO:0000259" key="2">
    <source>
        <dbReference type="PROSITE" id="PS50215"/>
    </source>
</evidence>
<dbReference type="InterPro" id="IPR001590">
    <property type="entry name" value="Peptidase_M12B"/>
</dbReference>
<dbReference type="EMBL" id="JAEAOA010001510">
    <property type="protein sequence ID" value="KAK3579985.1"/>
    <property type="molecule type" value="Genomic_DNA"/>
</dbReference>
<gene>
    <name evidence="3" type="ORF">CHS0354_025306</name>
</gene>
<dbReference type="GO" id="GO:0046872">
    <property type="term" value="F:metal ion binding"/>
    <property type="evidence" value="ECO:0007669"/>
    <property type="project" value="UniProtKB-KW"/>
</dbReference>
<sequence>MESMCDGNRISNVGGVCDLGRRFSIIEASDYSLTVRTAAHELGHGLGAVHDGEGVASACKPSDLFLMAPEMYLPNRRSRYTRNPWLFSYCSLASFKTILIAKDCVKVKGIVYNEQEWMNYTMNQPGEVYSLNEQCSIINGPKSRFWGVSTV</sequence>
<dbReference type="SUPFAM" id="SSF55486">
    <property type="entry name" value="Metalloproteases ('zincins'), catalytic domain"/>
    <property type="match status" value="1"/>
</dbReference>
<evidence type="ECO:0000313" key="4">
    <source>
        <dbReference type="Proteomes" id="UP001195483"/>
    </source>
</evidence>
<dbReference type="Pfam" id="PF13688">
    <property type="entry name" value="Reprolysin_5"/>
    <property type="match status" value="1"/>
</dbReference>
<keyword evidence="1" id="KW-0862">Zinc</keyword>
<dbReference type="Proteomes" id="UP001195483">
    <property type="component" value="Unassembled WGS sequence"/>
</dbReference>
<evidence type="ECO:0000256" key="1">
    <source>
        <dbReference type="PROSITE-ProRule" id="PRU00276"/>
    </source>
</evidence>
<evidence type="ECO:0000313" key="3">
    <source>
        <dbReference type="EMBL" id="KAK3579985.1"/>
    </source>
</evidence>
<proteinExistence type="predicted"/>
<feature type="binding site" evidence="1">
    <location>
        <position position="44"/>
    </location>
    <ligand>
        <name>Zn(2+)</name>
        <dbReference type="ChEBI" id="CHEBI:29105"/>
        <note>catalytic</note>
    </ligand>
</feature>
<dbReference type="Gene3D" id="3.40.390.10">
    <property type="entry name" value="Collagenase (Catalytic Domain)"/>
    <property type="match status" value="1"/>
</dbReference>
<reference evidence="3" key="1">
    <citation type="journal article" date="2021" name="Genome Biol. Evol.">
        <title>A High-Quality Reference Genome for a Parasitic Bivalve with Doubly Uniparental Inheritance (Bivalvia: Unionida).</title>
        <authorList>
            <person name="Smith C.H."/>
        </authorList>
    </citation>
    <scope>NUCLEOTIDE SEQUENCE</scope>
    <source>
        <strain evidence="3">CHS0354</strain>
    </source>
</reference>
<dbReference type="GO" id="GO:0006508">
    <property type="term" value="P:proteolysis"/>
    <property type="evidence" value="ECO:0007669"/>
    <property type="project" value="InterPro"/>
</dbReference>
<name>A0AAE0RVD1_9BIVA</name>
<reference evidence="3" key="2">
    <citation type="journal article" date="2021" name="Genome Biol. Evol.">
        <title>Developing a high-quality reference genome for a parasitic bivalve with doubly uniparental inheritance (Bivalvia: Unionida).</title>
        <authorList>
            <person name="Smith C.H."/>
        </authorList>
    </citation>
    <scope>NUCLEOTIDE SEQUENCE</scope>
    <source>
        <strain evidence="3">CHS0354</strain>
        <tissue evidence="3">Mantle</tissue>
    </source>
</reference>
<comment type="caution">
    <text evidence="3">The sequence shown here is derived from an EMBL/GenBank/DDBJ whole genome shotgun (WGS) entry which is preliminary data.</text>
</comment>
<dbReference type="PROSITE" id="PS50215">
    <property type="entry name" value="ADAM_MEPRO"/>
    <property type="match status" value="1"/>
</dbReference>
<accession>A0AAE0RVD1</accession>
<feature type="binding site" evidence="1">
    <location>
        <position position="40"/>
    </location>
    <ligand>
        <name>Zn(2+)</name>
        <dbReference type="ChEBI" id="CHEBI:29105"/>
        <note>catalytic</note>
    </ligand>
</feature>
<comment type="caution">
    <text evidence="1">Lacks conserved residue(s) required for the propagation of feature annotation.</text>
</comment>
<dbReference type="InterPro" id="IPR024079">
    <property type="entry name" value="MetalloPept_cat_dom_sf"/>
</dbReference>
<feature type="binding site" evidence="1">
    <location>
        <position position="50"/>
    </location>
    <ligand>
        <name>Zn(2+)</name>
        <dbReference type="ChEBI" id="CHEBI:29105"/>
        <note>catalytic</note>
    </ligand>
</feature>
<reference evidence="3" key="3">
    <citation type="submission" date="2023-05" db="EMBL/GenBank/DDBJ databases">
        <authorList>
            <person name="Smith C.H."/>
        </authorList>
    </citation>
    <scope>NUCLEOTIDE SEQUENCE</scope>
    <source>
        <strain evidence="3">CHS0354</strain>
        <tissue evidence="3">Mantle</tissue>
    </source>
</reference>